<name>A0A239L012_9RHOB</name>
<dbReference type="Gene3D" id="3.30.1050.10">
    <property type="entry name" value="SCP2 sterol-binding domain"/>
    <property type="match status" value="1"/>
</dbReference>
<dbReference type="EMBL" id="FZOY01000008">
    <property type="protein sequence ID" value="SNT23927.1"/>
    <property type="molecule type" value="Genomic_DNA"/>
</dbReference>
<evidence type="ECO:0000259" key="1">
    <source>
        <dbReference type="Pfam" id="PF02036"/>
    </source>
</evidence>
<reference evidence="2 3" key="1">
    <citation type="submission" date="2017-06" db="EMBL/GenBank/DDBJ databases">
        <authorList>
            <person name="Kim H.J."/>
            <person name="Triplett B.A."/>
        </authorList>
    </citation>
    <scope>NUCLEOTIDE SEQUENCE [LARGE SCALE GENOMIC DNA]</scope>
    <source>
        <strain evidence="2 3">DSM 29339</strain>
    </source>
</reference>
<dbReference type="AlphaFoldDB" id="A0A239L012"/>
<dbReference type="OrthoDB" id="9809312at2"/>
<proteinExistence type="predicted"/>
<evidence type="ECO:0000313" key="2">
    <source>
        <dbReference type="EMBL" id="SNT23927.1"/>
    </source>
</evidence>
<gene>
    <name evidence="2" type="ORF">SAMN05421757_108179</name>
</gene>
<accession>A0A239L012</accession>
<keyword evidence="3" id="KW-1185">Reference proteome</keyword>
<feature type="domain" description="SCP2" evidence="1">
    <location>
        <begin position="23"/>
        <end position="94"/>
    </location>
</feature>
<dbReference type="SUPFAM" id="SSF55718">
    <property type="entry name" value="SCP-like"/>
    <property type="match status" value="1"/>
</dbReference>
<dbReference type="RefSeq" id="WP_089234675.1">
    <property type="nucleotide sequence ID" value="NZ_FZOY01000008.1"/>
</dbReference>
<protein>
    <submittedName>
        <fullName evidence="2">SCP-2 sterol transfer family protein</fullName>
    </submittedName>
</protein>
<sequence>MALEPIAEIIRAGLDRSDFTDSLKFDCGEDGVISLADGKVSMEDSPAACTLTMSAENLDKLVRGKLNPMTAVMMGKIRVGGDPAVAMRLGKLLKG</sequence>
<dbReference type="InterPro" id="IPR036527">
    <property type="entry name" value="SCP2_sterol-bd_dom_sf"/>
</dbReference>
<organism evidence="2 3">
    <name type="scientific">Tropicimonas sediminicola</name>
    <dbReference type="NCBI Taxonomy" id="1031541"/>
    <lineage>
        <taxon>Bacteria</taxon>
        <taxon>Pseudomonadati</taxon>
        <taxon>Pseudomonadota</taxon>
        <taxon>Alphaproteobacteria</taxon>
        <taxon>Rhodobacterales</taxon>
        <taxon>Roseobacteraceae</taxon>
        <taxon>Tropicimonas</taxon>
    </lineage>
</organism>
<dbReference type="Pfam" id="PF02036">
    <property type="entry name" value="SCP2"/>
    <property type="match status" value="1"/>
</dbReference>
<dbReference type="Proteomes" id="UP000198426">
    <property type="component" value="Unassembled WGS sequence"/>
</dbReference>
<dbReference type="InterPro" id="IPR003033">
    <property type="entry name" value="SCP2_sterol-bd_dom"/>
</dbReference>
<evidence type="ECO:0000313" key="3">
    <source>
        <dbReference type="Proteomes" id="UP000198426"/>
    </source>
</evidence>